<dbReference type="PROSITE" id="PS51732">
    <property type="entry name" value="ASN_GLN_ASE_3"/>
    <property type="match status" value="1"/>
</dbReference>
<evidence type="ECO:0000256" key="1">
    <source>
        <dbReference type="ARBA" id="ARBA00012920"/>
    </source>
</evidence>
<dbReference type="InterPro" id="IPR040919">
    <property type="entry name" value="Asparaginase_C"/>
</dbReference>
<keyword evidence="6" id="KW-1185">Reference proteome</keyword>
<dbReference type="InterPro" id="IPR027473">
    <property type="entry name" value="L-asparaginase_C"/>
</dbReference>
<dbReference type="Pfam" id="PF17763">
    <property type="entry name" value="Asparaginase_C"/>
    <property type="match status" value="1"/>
</dbReference>
<evidence type="ECO:0000256" key="2">
    <source>
        <dbReference type="PROSITE-ProRule" id="PRU00023"/>
    </source>
</evidence>
<evidence type="ECO:0000256" key="3">
    <source>
        <dbReference type="SAM" id="MobiDB-lite"/>
    </source>
</evidence>
<dbReference type="PANTHER" id="PTHR11707">
    <property type="entry name" value="L-ASPARAGINASE"/>
    <property type="match status" value="1"/>
</dbReference>
<evidence type="ECO:0000259" key="4">
    <source>
        <dbReference type="Pfam" id="PF17763"/>
    </source>
</evidence>
<dbReference type="Gene3D" id="3.40.50.40">
    <property type="match status" value="1"/>
</dbReference>
<feature type="compositionally biased region" description="Basic and acidic residues" evidence="3">
    <location>
        <begin position="187"/>
        <end position="218"/>
    </location>
</feature>
<dbReference type="PIRSF" id="PIRSF001220">
    <property type="entry name" value="L-ASNase_gatD"/>
    <property type="match status" value="1"/>
</dbReference>
<dbReference type="GO" id="GO:0004067">
    <property type="term" value="F:asparaginase activity"/>
    <property type="evidence" value="ECO:0007669"/>
    <property type="project" value="UniProtKB-UniRule"/>
</dbReference>
<dbReference type="PANTHER" id="PTHR11707:SF28">
    <property type="entry name" value="60 KDA LYSOPHOSPHOLIPASE"/>
    <property type="match status" value="1"/>
</dbReference>
<dbReference type="InterPro" id="IPR036152">
    <property type="entry name" value="Asp/glu_Ase-like_sf"/>
</dbReference>
<dbReference type="InterPro" id="IPR036770">
    <property type="entry name" value="Ankyrin_rpt-contain_sf"/>
</dbReference>
<dbReference type="SMART" id="SM00248">
    <property type="entry name" value="ANK"/>
    <property type="match status" value="1"/>
</dbReference>
<evidence type="ECO:0000313" key="6">
    <source>
        <dbReference type="Proteomes" id="UP000005237"/>
    </source>
</evidence>
<name>A0A8R1DGZ5_CAEJA</name>
<feature type="region of interest" description="Disordered" evidence="3">
    <location>
        <begin position="174"/>
        <end position="229"/>
    </location>
</feature>
<feature type="domain" description="Asparaginase/glutaminase C-terminal" evidence="4">
    <location>
        <begin position="1"/>
        <end position="51"/>
    </location>
</feature>
<dbReference type="PROSITE" id="PS50297">
    <property type="entry name" value="ANK_REP_REGION"/>
    <property type="match status" value="1"/>
</dbReference>
<dbReference type="EnsemblMetazoa" id="CJA02509.1">
    <property type="protein sequence ID" value="CJA02509.1"/>
    <property type="gene ID" value="WBGene00121713"/>
</dbReference>
<dbReference type="EC" id="3.5.1.1" evidence="1"/>
<dbReference type="InterPro" id="IPR002110">
    <property type="entry name" value="Ankyrin_rpt"/>
</dbReference>
<feature type="repeat" description="ANK" evidence="2">
    <location>
        <begin position="138"/>
        <end position="170"/>
    </location>
</feature>
<dbReference type="Pfam" id="PF13637">
    <property type="entry name" value="Ank_4"/>
    <property type="match status" value="1"/>
</dbReference>
<dbReference type="GO" id="GO:0009066">
    <property type="term" value="P:aspartate family amino acid metabolic process"/>
    <property type="evidence" value="ECO:0007669"/>
    <property type="project" value="UniProtKB-ARBA"/>
</dbReference>
<organism evidence="5 6">
    <name type="scientific">Caenorhabditis japonica</name>
    <dbReference type="NCBI Taxonomy" id="281687"/>
    <lineage>
        <taxon>Eukaryota</taxon>
        <taxon>Metazoa</taxon>
        <taxon>Ecdysozoa</taxon>
        <taxon>Nematoda</taxon>
        <taxon>Chromadorea</taxon>
        <taxon>Rhabditida</taxon>
        <taxon>Rhabditina</taxon>
        <taxon>Rhabditomorpha</taxon>
        <taxon>Rhabditoidea</taxon>
        <taxon>Rhabditidae</taxon>
        <taxon>Peloderinae</taxon>
        <taxon>Caenorhabditis</taxon>
    </lineage>
</organism>
<evidence type="ECO:0000313" key="5">
    <source>
        <dbReference type="EnsemblMetazoa" id="CJA02509.1"/>
    </source>
</evidence>
<keyword evidence="2" id="KW-0040">ANK repeat</keyword>
<dbReference type="InterPro" id="IPR006034">
    <property type="entry name" value="Asparaginase/glutaminase-like"/>
</dbReference>
<reference evidence="6" key="1">
    <citation type="submission" date="2010-08" db="EMBL/GenBank/DDBJ databases">
        <authorList>
            <consortium name="Caenorhabditis japonica Sequencing Consortium"/>
            <person name="Wilson R.K."/>
        </authorList>
    </citation>
    <scope>NUCLEOTIDE SEQUENCE [LARGE SCALE GENOMIC DNA]</scope>
    <source>
        <strain evidence="6">DF5081</strain>
    </source>
</reference>
<dbReference type="SUPFAM" id="SSF48403">
    <property type="entry name" value="Ankyrin repeat"/>
    <property type="match status" value="1"/>
</dbReference>
<reference evidence="5" key="2">
    <citation type="submission" date="2022-06" db="UniProtKB">
        <authorList>
            <consortium name="EnsemblMetazoa"/>
        </authorList>
    </citation>
    <scope>IDENTIFICATION</scope>
    <source>
        <strain evidence="5">DF5081</strain>
    </source>
</reference>
<dbReference type="PIRSF" id="PIRSF500176">
    <property type="entry name" value="L_ASNase"/>
    <property type="match status" value="1"/>
</dbReference>
<protein>
    <recommendedName>
        <fullName evidence="1">asparaginase</fullName>
        <ecNumber evidence="1">3.5.1.1</ecNumber>
    </recommendedName>
</protein>
<dbReference type="Proteomes" id="UP000005237">
    <property type="component" value="Unassembled WGS sequence"/>
</dbReference>
<dbReference type="SUPFAM" id="SSF53774">
    <property type="entry name" value="Glutaminase/Asparaginase"/>
    <property type="match status" value="1"/>
</dbReference>
<dbReference type="Gene3D" id="1.25.40.20">
    <property type="entry name" value="Ankyrin repeat-containing domain"/>
    <property type="match status" value="1"/>
</dbReference>
<dbReference type="PROSITE" id="PS50088">
    <property type="entry name" value="ANK_REPEAT"/>
    <property type="match status" value="1"/>
</dbReference>
<dbReference type="AlphaFoldDB" id="A0A8R1DGZ5"/>
<proteinExistence type="predicted"/>
<sequence>MIVNCSQCLKGQVDVNYATGKILYDIGVIPGSDMTSEAAMAKLCYVLGKDEWDLPMKRSMLQANLRGEMTVATTGAMRELDIIPHIAKCLRVSSSQEVQLLRDIILPPMFCNAAKTNDVEILKSLKASGVNFSAADYNLRTALHVAASNGNIEAVNYLLKIGVNVHTNVRTAPRHLETGHLETATSRNRDISKPDISKPDISKPDISKPDISKPRHLETASTGGGWLKR</sequence>
<accession>A0A8R1DGZ5</accession>